<evidence type="ECO:0000256" key="1">
    <source>
        <dbReference type="ARBA" id="ARBA00004141"/>
    </source>
</evidence>
<keyword evidence="4 5" id="KW-0472">Membrane</keyword>
<dbReference type="RefSeq" id="WP_133795075.1">
    <property type="nucleotide sequence ID" value="NZ_SOCA01000003.1"/>
</dbReference>
<feature type="transmembrane region" description="Helical" evidence="5">
    <location>
        <begin position="164"/>
        <end position="188"/>
    </location>
</feature>
<evidence type="ECO:0000313" key="6">
    <source>
        <dbReference type="EMBL" id="TDU70869.1"/>
    </source>
</evidence>
<accession>A0A4R7RZM4</accession>
<comment type="caution">
    <text evidence="6">The sequence shown here is derived from an EMBL/GenBank/DDBJ whole genome shotgun (WGS) entry which is preliminary data.</text>
</comment>
<dbReference type="InterPro" id="IPR027359">
    <property type="entry name" value="Volt_channel_dom_sf"/>
</dbReference>
<evidence type="ECO:0000313" key="7">
    <source>
        <dbReference type="Proteomes" id="UP000295662"/>
    </source>
</evidence>
<feature type="transmembrane region" description="Helical" evidence="5">
    <location>
        <begin position="21"/>
        <end position="40"/>
    </location>
</feature>
<keyword evidence="6" id="KW-0406">Ion transport</keyword>
<feature type="transmembrane region" description="Helical" evidence="5">
    <location>
        <begin position="55"/>
        <end position="77"/>
    </location>
</feature>
<protein>
    <submittedName>
        <fullName evidence="6">Voltage-gated potassium channel</fullName>
    </submittedName>
</protein>
<organism evidence="6 7">
    <name type="scientific">Prosthecobacter fusiformis</name>
    <dbReference type="NCBI Taxonomy" id="48464"/>
    <lineage>
        <taxon>Bacteria</taxon>
        <taxon>Pseudomonadati</taxon>
        <taxon>Verrucomicrobiota</taxon>
        <taxon>Verrucomicrobiia</taxon>
        <taxon>Verrucomicrobiales</taxon>
        <taxon>Verrucomicrobiaceae</taxon>
        <taxon>Prosthecobacter</taxon>
    </lineage>
</organism>
<feature type="transmembrane region" description="Helical" evidence="5">
    <location>
        <begin position="133"/>
        <end position="152"/>
    </location>
</feature>
<comment type="subcellular location">
    <subcellularLocation>
        <location evidence="1">Membrane</location>
        <topology evidence="1">Multi-pass membrane protein</topology>
    </subcellularLocation>
</comment>
<sequence>MSAPQMAISVPPPTGKLRHGLMLIIALLFLILVGVILPHGDSGESFRENLQLHPWFLPALLGLWALIGIESVGGLFLAPDAWSARMKRLLLISLLPPLRMSTATSTPNGWLWIPGAGWRRTGPATVERMEQKLALPMVILTLLVLPVLGVELGAGEALEQRPQLALTVHLVTCLIWVGFVAEFVWMLSATPQKLAYCLRHWINLVIILLPLVAFLRMLNLFRFARFFRAGKLLRAYRLRTLQSRLWRLALLFNLLERLQQRNPEKYCAGLEKKIGELEAETAQLKEKLETFRSGKLKERASSDIPV</sequence>
<feature type="transmembrane region" description="Helical" evidence="5">
    <location>
        <begin position="200"/>
        <end position="218"/>
    </location>
</feature>
<dbReference type="OrthoDB" id="193777at2"/>
<dbReference type="AlphaFoldDB" id="A0A4R7RZM4"/>
<dbReference type="GO" id="GO:0016020">
    <property type="term" value="C:membrane"/>
    <property type="evidence" value="ECO:0007669"/>
    <property type="project" value="UniProtKB-SubCell"/>
</dbReference>
<dbReference type="EMBL" id="SOCA01000003">
    <property type="protein sequence ID" value="TDU70869.1"/>
    <property type="molecule type" value="Genomic_DNA"/>
</dbReference>
<evidence type="ECO:0000256" key="4">
    <source>
        <dbReference type="ARBA" id="ARBA00023136"/>
    </source>
</evidence>
<keyword evidence="6" id="KW-0813">Transport</keyword>
<reference evidence="6 7" key="1">
    <citation type="submission" date="2019-03" db="EMBL/GenBank/DDBJ databases">
        <title>Genomic Encyclopedia of Archaeal and Bacterial Type Strains, Phase II (KMG-II): from individual species to whole genera.</title>
        <authorList>
            <person name="Goeker M."/>
        </authorList>
    </citation>
    <scope>NUCLEOTIDE SEQUENCE [LARGE SCALE GENOMIC DNA]</scope>
    <source>
        <strain evidence="6 7">ATCC 25309</strain>
    </source>
</reference>
<evidence type="ECO:0000256" key="3">
    <source>
        <dbReference type="ARBA" id="ARBA00022989"/>
    </source>
</evidence>
<keyword evidence="3 5" id="KW-1133">Transmembrane helix</keyword>
<dbReference type="Proteomes" id="UP000295662">
    <property type="component" value="Unassembled WGS sequence"/>
</dbReference>
<dbReference type="Gene3D" id="1.20.120.350">
    <property type="entry name" value="Voltage-gated potassium channels. Chain C"/>
    <property type="match status" value="1"/>
</dbReference>
<proteinExistence type="predicted"/>
<dbReference type="GO" id="GO:0034220">
    <property type="term" value="P:monoatomic ion transmembrane transport"/>
    <property type="evidence" value="ECO:0007669"/>
    <property type="project" value="UniProtKB-KW"/>
</dbReference>
<keyword evidence="6" id="KW-0407">Ion channel</keyword>
<keyword evidence="7" id="KW-1185">Reference proteome</keyword>
<evidence type="ECO:0000256" key="5">
    <source>
        <dbReference type="SAM" id="Phobius"/>
    </source>
</evidence>
<name>A0A4R7RZM4_9BACT</name>
<gene>
    <name evidence="6" type="ORF">EI77_01987</name>
</gene>
<keyword evidence="2 5" id="KW-0812">Transmembrane</keyword>
<evidence type="ECO:0000256" key="2">
    <source>
        <dbReference type="ARBA" id="ARBA00022692"/>
    </source>
</evidence>